<evidence type="ECO:0000313" key="1">
    <source>
        <dbReference type="EMBL" id="ABE53170.1"/>
    </source>
</evidence>
<accession>Q12TQ6</accession>
<dbReference type="KEGG" id="mbu:Mbur_2314"/>
<protein>
    <submittedName>
        <fullName evidence="1">Uncharacterized protein</fullName>
    </submittedName>
</protein>
<organism evidence="1 2">
    <name type="scientific">Methanococcoides burtonii (strain DSM 6242 / NBRC 107633 / OCM 468 / ACE-M)</name>
    <dbReference type="NCBI Taxonomy" id="259564"/>
    <lineage>
        <taxon>Archaea</taxon>
        <taxon>Methanobacteriati</taxon>
        <taxon>Methanobacteriota</taxon>
        <taxon>Stenosarchaea group</taxon>
        <taxon>Methanomicrobia</taxon>
        <taxon>Methanosarcinales</taxon>
        <taxon>Methanosarcinaceae</taxon>
        <taxon>Methanococcoides</taxon>
    </lineage>
</organism>
<reference evidence="2" key="1">
    <citation type="journal article" date="2009" name="ISME J.">
        <title>The genome sequence of the psychrophilic archaeon, Methanococcoides burtonii: the role of genome evolution in cold adaptation.</title>
        <authorList>
            <person name="Allen M.A."/>
            <person name="Lauro F.M."/>
            <person name="Williams T.J."/>
            <person name="Burg D."/>
            <person name="Siddiqui K.S."/>
            <person name="De Francisci D."/>
            <person name="Chong K.W."/>
            <person name="Pilak O."/>
            <person name="Chew H.H."/>
            <person name="De Maere M.Z."/>
            <person name="Ting L."/>
            <person name="Katrib M."/>
            <person name="Ng C."/>
            <person name="Sowers K.R."/>
            <person name="Galperin M.Y."/>
            <person name="Anderson I.J."/>
            <person name="Ivanova N."/>
            <person name="Dalin E."/>
            <person name="Martinez M."/>
            <person name="Lapidus A."/>
            <person name="Hauser L."/>
            <person name="Land M."/>
            <person name="Thomas T."/>
            <person name="Cavicchioli R."/>
        </authorList>
    </citation>
    <scope>NUCLEOTIDE SEQUENCE [LARGE SCALE GENOMIC DNA]</scope>
    <source>
        <strain evidence="2">DSM 6242 / NBRC 107633 / OCM 468 / ACE-M</strain>
    </source>
</reference>
<evidence type="ECO:0000313" key="2">
    <source>
        <dbReference type="Proteomes" id="UP000001979"/>
    </source>
</evidence>
<name>Q12TQ6_METBU</name>
<proteinExistence type="predicted"/>
<dbReference type="HOGENOM" id="CLU_2079406_0_0_2"/>
<keyword evidence="2" id="KW-1185">Reference proteome</keyword>
<gene>
    <name evidence="1" type="ordered locus">Mbur_2314</name>
</gene>
<sequence>MVEYIGGTFEYHLSKSPNFYHLCLSNDSDALEKKCRFFKDYGGFTDEQTSNSTPYPVATPGAHFTEQPDLIDIAIRACILFDCFEGYYDEHDAKISPYRHRLTYLYNRFEQTSGDRY</sequence>
<dbReference type="EMBL" id="CP000300">
    <property type="protein sequence ID" value="ABE53170.1"/>
    <property type="molecule type" value="Genomic_DNA"/>
</dbReference>
<dbReference type="Proteomes" id="UP000001979">
    <property type="component" value="Chromosome"/>
</dbReference>
<dbReference type="AlphaFoldDB" id="Q12TQ6"/>